<name>A0ABD5X957_9EURY</name>
<organism evidence="2 3">
    <name type="scientific">Halovenus rubra</name>
    <dbReference type="NCBI Taxonomy" id="869890"/>
    <lineage>
        <taxon>Archaea</taxon>
        <taxon>Methanobacteriati</taxon>
        <taxon>Methanobacteriota</taxon>
        <taxon>Stenosarchaea group</taxon>
        <taxon>Halobacteria</taxon>
        <taxon>Halobacteriales</taxon>
        <taxon>Haloarculaceae</taxon>
        <taxon>Halovenus</taxon>
    </lineage>
</organism>
<dbReference type="InterPro" id="IPR013132">
    <property type="entry name" value="PseI/NeuA/B-like_N"/>
</dbReference>
<dbReference type="InterPro" id="IPR013785">
    <property type="entry name" value="Aldolase_TIM"/>
</dbReference>
<dbReference type="SUPFAM" id="SSF51569">
    <property type="entry name" value="Aldolase"/>
    <property type="match status" value="1"/>
</dbReference>
<gene>
    <name evidence="2" type="ORF">ACFQJ7_16930</name>
</gene>
<dbReference type="AlphaFoldDB" id="A0ABD5X957"/>
<dbReference type="Gene3D" id="3.90.1210.10">
    <property type="entry name" value="Antifreeze-like/N-acetylneuraminic acid synthase C-terminal domain"/>
    <property type="match status" value="1"/>
</dbReference>
<accession>A0ABD5X957</accession>
<evidence type="ECO:0000259" key="1">
    <source>
        <dbReference type="PROSITE" id="PS50844"/>
    </source>
</evidence>
<dbReference type="Gene3D" id="3.20.20.70">
    <property type="entry name" value="Aldolase class I"/>
    <property type="match status" value="1"/>
</dbReference>
<dbReference type="Proteomes" id="UP001596414">
    <property type="component" value="Unassembled WGS sequence"/>
</dbReference>
<sequence>MAEFHIRNRPIGPNEPTFVIAEAGSNHNGDLELAKELIDRAADAGADAVKFQTFRAEDMYVEDSGDVEYLEDERPIYEIIKDMEMPYEWIPELHGYCHEQGVEFLSTPFDERSAKELDEYVPAWKVASYTSSHIPFLEHLAGTDKPIIMSTGAHELSEVAESVSALRDVGVSDLVVLQCVAAYPTPISEINVRVIETLQDEFDVLSGLSDHTLDPVTAPSAAVALGASVVEKHITLDKSMEGPDHQFALEPDELNRMISAIRDTEQVLGSREKRVIGVEKELYEKARRAIHAICDIEAGETISSEDIKVLRPGEKEAGLDPKFYDEIVGETAGRDIETGNGIQWDDIRE</sequence>
<evidence type="ECO:0000313" key="3">
    <source>
        <dbReference type="Proteomes" id="UP001596414"/>
    </source>
</evidence>
<dbReference type="PANTHER" id="PTHR42966">
    <property type="entry name" value="N-ACETYLNEURAMINATE SYNTHASE"/>
    <property type="match status" value="1"/>
</dbReference>
<dbReference type="EMBL" id="JBHSZQ010000051">
    <property type="protein sequence ID" value="MFC7127681.1"/>
    <property type="molecule type" value="Genomic_DNA"/>
</dbReference>
<dbReference type="PROSITE" id="PS50844">
    <property type="entry name" value="AFP_LIKE"/>
    <property type="match status" value="1"/>
</dbReference>
<dbReference type="CDD" id="cd11615">
    <property type="entry name" value="SAF_NeuB_like"/>
    <property type="match status" value="1"/>
</dbReference>
<dbReference type="InterPro" id="IPR051690">
    <property type="entry name" value="PseI-like"/>
</dbReference>
<dbReference type="Pfam" id="PF03102">
    <property type="entry name" value="NeuB"/>
    <property type="match status" value="1"/>
</dbReference>
<dbReference type="Pfam" id="PF08666">
    <property type="entry name" value="SAF"/>
    <property type="match status" value="1"/>
</dbReference>
<dbReference type="InterPro" id="IPR036732">
    <property type="entry name" value="AFP_Neu5c_C_sf"/>
</dbReference>
<comment type="caution">
    <text evidence="2">The sequence shown here is derived from an EMBL/GenBank/DDBJ whole genome shotgun (WGS) entry which is preliminary data.</text>
</comment>
<dbReference type="PANTHER" id="PTHR42966:SF1">
    <property type="entry name" value="SIALIC ACID SYNTHASE"/>
    <property type="match status" value="1"/>
</dbReference>
<evidence type="ECO:0000313" key="2">
    <source>
        <dbReference type="EMBL" id="MFC7127681.1"/>
    </source>
</evidence>
<dbReference type="InterPro" id="IPR006190">
    <property type="entry name" value="SAF_AFP_Neu5Ac"/>
</dbReference>
<feature type="domain" description="AFP-like" evidence="1">
    <location>
        <begin position="289"/>
        <end position="349"/>
    </location>
</feature>
<dbReference type="RefSeq" id="WP_267635747.1">
    <property type="nucleotide sequence ID" value="NZ_JAODIY010000001.1"/>
</dbReference>
<dbReference type="SMART" id="SM00858">
    <property type="entry name" value="SAF"/>
    <property type="match status" value="1"/>
</dbReference>
<dbReference type="SUPFAM" id="SSF51269">
    <property type="entry name" value="AFP III-like domain"/>
    <property type="match status" value="1"/>
</dbReference>
<proteinExistence type="predicted"/>
<reference evidence="2 3" key="1">
    <citation type="journal article" date="2014" name="Int. J. Syst. Evol. Microbiol.">
        <title>Complete genome sequence of Corynebacterium casei LMG S-19264T (=DSM 44701T), isolated from a smear-ripened cheese.</title>
        <authorList>
            <consortium name="US DOE Joint Genome Institute (JGI-PGF)"/>
            <person name="Walter F."/>
            <person name="Albersmeier A."/>
            <person name="Kalinowski J."/>
            <person name="Ruckert C."/>
        </authorList>
    </citation>
    <scope>NUCLEOTIDE SEQUENCE [LARGE SCALE GENOMIC DNA]</scope>
    <source>
        <strain evidence="2 3">CGMCC 4.7215</strain>
    </source>
</reference>
<protein>
    <submittedName>
        <fullName evidence="2">N-acetylneuraminate synthase family protein</fullName>
    </submittedName>
</protein>
<dbReference type="InterPro" id="IPR013974">
    <property type="entry name" value="SAF"/>
</dbReference>
<dbReference type="InterPro" id="IPR057736">
    <property type="entry name" value="SAF_PseI/NeuA/NeuB"/>
</dbReference>